<evidence type="ECO:0000313" key="2">
    <source>
        <dbReference type="Proteomes" id="UP001164929"/>
    </source>
</evidence>
<dbReference type="AlphaFoldDB" id="A0AAD6R5L0"/>
<gene>
    <name evidence="1" type="ORF">NC653_007983</name>
</gene>
<evidence type="ECO:0000313" key="1">
    <source>
        <dbReference type="EMBL" id="KAJ7002643.1"/>
    </source>
</evidence>
<dbReference type="Proteomes" id="UP001164929">
    <property type="component" value="Chromosome 3"/>
</dbReference>
<name>A0AAD6R5L0_9ROSI</name>
<sequence>MAWLLTESDSTAQLSWLPNDDGTLISNAFLMGQNSVSFESMSSIMQEKTHKKRPYGSLRTPPIPGLLGNRMYWSRQRFAGKGLVVVREGISTLNAPYLSAGRLLVERSSGGASSHVPPLLAARGFTRLHEKTQQQGGSGSTSSPLLFLTGDENHAAVYASRSGGENGRQRAGIWRGGRRLWALSGGLWTSLLMAERSAAECPESGSGAAESRGRICGGGSSVGFCDGGRFCGAASPLLSVDGAEGREDRSVAEAERGLCGVRL</sequence>
<protein>
    <submittedName>
        <fullName evidence="1">Uncharacterized protein</fullName>
    </submittedName>
</protein>
<proteinExistence type="predicted"/>
<comment type="caution">
    <text evidence="1">The sequence shown here is derived from an EMBL/GenBank/DDBJ whole genome shotgun (WGS) entry which is preliminary data.</text>
</comment>
<accession>A0AAD6R5L0</accession>
<keyword evidence="2" id="KW-1185">Reference proteome</keyword>
<organism evidence="1 2">
    <name type="scientific">Populus alba x Populus x berolinensis</name>
    <dbReference type="NCBI Taxonomy" id="444605"/>
    <lineage>
        <taxon>Eukaryota</taxon>
        <taxon>Viridiplantae</taxon>
        <taxon>Streptophyta</taxon>
        <taxon>Embryophyta</taxon>
        <taxon>Tracheophyta</taxon>
        <taxon>Spermatophyta</taxon>
        <taxon>Magnoliopsida</taxon>
        <taxon>eudicotyledons</taxon>
        <taxon>Gunneridae</taxon>
        <taxon>Pentapetalae</taxon>
        <taxon>rosids</taxon>
        <taxon>fabids</taxon>
        <taxon>Malpighiales</taxon>
        <taxon>Salicaceae</taxon>
        <taxon>Saliceae</taxon>
        <taxon>Populus</taxon>
    </lineage>
</organism>
<dbReference type="EMBL" id="JAQIZT010000003">
    <property type="protein sequence ID" value="KAJ7002643.1"/>
    <property type="molecule type" value="Genomic_DNA"/>
</dbReference>
<reference evidence="1" key="1">
    <citation type="journal article" date="2023" name="Mol. Ecol. Resour.">
        <title>Chromosome-level genome assembly of a triploid poplar Populus alba 'Berolinensis'.</title>
        <authorList>
            <person name="Chen S."/>
            <person name="Yu Y."/>
            <person name="Wang X."/>
            <person name="Wang S."/>
            <person name="Zhang T."/>
            <person name="Zhou Y."/>
            <person name="He R."/>
            <person name="Meng N."/>
            <person name="Wang Y."/>
            <person name="Liu W."/>
            <person name="Liu Z."/>
            <person name="Liu J."/>
            <person name="Guo Q."/>
            <person name="Huang H."/>
            <person name="Sederoff R.R."/>
            <person name="Wang G."/>
            <person name="Qu G."/>
            <person name="Chen S."/>
        </authorList>
    </citation>
    <scope>NUCLEOTIDE SEQUENCE</scope>
    <source>
        <strain evidence="1">SC-2020</strain>
    </source>
</reference>